<sequence length="167" mass="18581">MNKVLLVGRIANDIRSFTTQSGVNYSRTNIAISRRSTSTDPITDFIPVVAWRGNADFMSRYLTKGSLVSIEGSISTSSFKNAAGENVRVVEVTIDYIASLESRQQRENRINNNGNTNYSFKNANTNSSISKFSGSEENENEFSFTPNNENTINSLDSKHKMGFDDLD</sequence>
<dbReference type="OrthoDB" id="9809878at2"/>
<dbReference type="RefSeq" id="WP_130429291.1">
    <property type="nucleotide sequence ID" value="NZ_CP034841.1"/>
</dbReference>
<dbReference type="PROSITE" id="PS50935">
    <property type="entry name" value="SSB"/>
    <property type="match status" value="1"/>
</dbReference>
<comment type="subunit">
    <text evidence="2">Homotetramer.</text>
</comment>
<evidence type="ECO:0000256" key="1">
    <source>
        <dbReference type="ARBA" id="ARBA00023125"/>
    </source>
</evidence>
<dbReference type="GO" id="GO:0003697">
    <property type="term" value="F:single-stranded DNA binding"/>
    <property type="evidence" value="ECO:0007669"/>
    <property type="project" value="UniProtKB-UniRule"/>
</dbReference>
<dbReference type="Proteomes" id="UP000289326">
    <property type="component" value="Chromosome"/>
</dbReference>
<keyword evidence="6" id="KW-1185">Reference proteome</keyword>
<dbReference type="InterPro" id="IPR011344">
    <property type="entry name" value="ssDNA-bd"/>
</dbReference>
<dbReference type="AlphaFoldDB" id="A0A4P6MNE1"/>
<dbReference type="EMBL" id="CP034841">
    <property type="protein sequence ID" value="QBF34513.1"/>
    <property type="molecule type" value="Genomic_DNA"/>
</dbReference>
<organism evidence="5 6">
    <name type="scientific">Mycoplasmopsis phocirhinis</name>
    <dbReference type="NCBI Taxonomy" id="142650"/>
    <lineage>
        <taxon>Bacteria</taxon>
        <taxon>Bacillati</taxon>
        <taxon>Mycoplasmatota</taxon>
        <taxon>Mycoplasmoidales</taxon>
        <taxon>Metamycoplasmataceae</taxon>
        <taxon>Mycoplasmopsis</taxon>
    </lineage>
</organism>
<feature type="region of interest" description="Disordered" evidence="4">
    <location>
        <begin position="129"/>
        <end position="167"/>
    </location>
</feature>
<dbReference type="CDD" id="cd04496">
    <property type="entry name" value="SSB_OBF"/>
    <property type="match status" value="1"/>
</dbReference>
<evidence type="ECO:0000313" key="6">
    <source>
        <dbReference type="Proteomes" id="UP000289326"/>
    </source>
</evidence>
<evidence type="ECO:0000256" key="4">
    <source>
        <dbReference type="SAM" id="MobiDB-lite"/>
    </source>
</evidence>
<dbReference type="GO" id="GO:0006260">
    <property type="term" value="P:DNA replication"/>
    <property type="evidence" value="ECO:0007669"/>
    <property type="project" value="InterPro"/>
</dbReference>
<gene>
    <name evidence="5" type="ORF">EG856_01035</name>
</gene>
<comment type="caution">
    <text evidence="2">Lacks conserved residue(s) required for the propagation of feature annotation.</text>
</comment>
<dbReference type="Gene3D" id="2.40.50.140">
    <property type="entry name" value="Nucleic acid-binding proteins"/>
    <property type="match status" value="1"/>
</dbReference>
<dbReference type="Pfam" id="PF00436">
    <property type="entry name" value="SSB"/>
    <property type="match status" value="1"/>
</dbReference>
<dbReference type="HAMAP" id="MF_00984">
    <property type="entry name" value="SSB"/>
    <property type="match status" value="1"/>
</dbReference>
<dbReference type="PANTHER" id="PTHR10302">
    <property type="entry name" value="SINGLE-STRANDED DNA-BINDING PROTEIN"/>
    <property type="match status" value="1"/>
</dbReference>
<dbReference type="InterPro" id="IPR000424">
    <property type="entry name" value="Primosome_PriB/ssb"/>
</dbReference>
<dbReference type="GO" id="GO:0009295">
    <property type="term" value="C:nucleoid"/>
    <property type="evidence" value="ECO:0007669"/>
    <property type="project" value="TreeGrafter"/>
</dbReference>
<name>A0A4P6MNE1_9BACT</name>
<dbReference type="PANTHER" id="PTHR10302:SF27">
    <property type="entry name" value="SINGLE-STRANDED DNA-BINDING PROTEIN"/>
    <property type="match status" value="1"/>
</dbReference>
<evidence type="ECO:0000313" key="5">
    <source>
        <dbReference type="EMBL" id="QBF34513.1"/>
    </source>
</evidence>
<dbReference type="PIRSF" id="PIRSF002070">
    <property type="entry name" value="SSB"/>
    <property type="match status" value="1"/>
</dbReference>
<feature type="compositionally biased region" description="Low complexity" evidence="4">
    <location>
        <begin position="141"/>
        <end position="151"/>
    </location>
</feature>
<protein>
    <recommendedName>
        <fullName evidence="2 3">Single-stranded DNA-binding protein</fullName>
        <shortName evidence="2">SSB</shortName>
    </recommendedName>
</protein>
<dbReference type="InterPro" id="IPR012340">
    <property type="entry name" value="NA-bd_OB-fold"/>
</dbReference>
<dbReference type="KEGG" id="mphi:EG856_01035"/>
<reference evidence="5 6" key="1">
    <citation type="submission" date="2019-01" db="EMBL/GenBank/DDBJ databases">
        <title>Complete sequence and annotation of the Mycoplasma phocirhinis strain 852T genome.</title>
        <authorList>
            <person name="Frasca S.Jr."/>
            <person name="Kutish G.F."/>
            <person name="Castellanos Gell J."/>
            <person name="Michaels D.L."/>
            <person name="Brown D.R."/>
        </authorList>
    </citation>
    <scope>NUCLEOTIDE SEQUENCE [LARGE SCALE GENOMIC DNA]</scope>
    <source>
        <strain evidence="5 6">852</strain>
    </source>
</reference>
<dbReference type="NCBIfam" id="TIGR00621">
    <property type="entry name" value="ssb"/>
    <property type="match status" value="1"/>
</dbReference>
<feature type="compositionally biased region" description="Basic and acidic residues" evidence="4">
    <location>
        <begin position="156"/>
        <end position="167"/>
    </location>
</feature>
<evidence type="ECO:0000256" key="3">
    <source>
        <dbReference type="PIRNR" id="PIRNR002070"/>
    </source>
</evidence>
<evidence type="ECO:0000256" key="2">
    <source>
        <dbReference type="HAMAP-Rule" id="MF_00984"/>
    </source>
</evidence>
<proteinExistence type="inferred from homology"/>
<dbReference type="SUPFAM" id="SSF50249">
    <property type="entry name" value="Nucleic acid-binding proteins"/>
    <property type="match status" value="1"/>
</dbReference>
<accession>A0A4P6MNE1</accession>
<keyword evidence="1 2" id="KW-0238">DNA-binding</keyword>